<dbReference type="InterPro" id="IPR036397">
    <property type="entry name" value="RNaseH_sf"/>
</dbReference>
<name>A0A6L2LCQ4_TANCI</name>
<evidence type="ECO:0000256" key="4">
    <source>
        <dbReference type="SAM" id="MobiDB-lite"/>
    </source>
</evidence>
<dbReference type="InterPro" id="IPR013103">
    <property type="entry name" value="RVT_2"/>
</dbReference>
<dbReference type="SUPFAM" id="SSF57756">
    <property type="entry name" value="Retrovirus zinc finger-like domains"/>
    <property type="match status" value="1"/>
</dbReference>
<evidence type="ECO:0000313" key="7">
    <source>
        <dbReference type="EMBL" id="GEU58402.1"/>
    </source>
</evidence>
<reference evidence="7" key="1">
    <citation type="journal article" date="2019" name="Sci. Rep.">
        <title>Draft genome of Tanacetum cinerariifolium, the natural source of mosquito coil.</title>
        <authorList>
            <person name="Yamashiro T."/>
            <person name="Shiraishi A."/>
            <person name="Satake H."/>
            <person name="Nakayama K."/>
        </authorList>
    </citation>
    <scope>NUCLEOTIDE SEQUENCE</scope>
</reference>
<feature type="transmembrane region" description="Helical" evidence="5">
    <location>
        <begin position="1420"/>
        <end position="1442"/>
    </location>
</feature>
<accession>A0A6L2LCQ4</accession>
<feature type="region of interest" description="Disordered" evidence="4">
    <location>
        <begin position="1651"/>
        <end position="1676"/>
    </location>
</feature>
<feature type="transmembrane region" description="Helical" evidence="5">
    <location>
        <begin position="1454"/>
        <end position="1477"/>
    </location>
</feature>
<keyword evidence="1" id="KW-0645">Protease</keyword>
<feature type="compositionally biased region" description="Basic and acidic residues" evidence="4">
    <location>
        <begin position="2248"/>
        <end position="2268"/>
    </location>
</feature>
<dbReference type="InterPro" id="IPR025724">
    <property type="entry name" value="GAG-pre-integrase_dom"/>
</dbReference>
<keyword evidence="5" id="KW-1133">Transmembrane helix</keyword>
<feature type="compositionally biased region" description="Polar residues" evidence="4">
    <location>
        <begin position="2311"/>
        <end position="2337"/>
    </location>
</feature>
<dbReference type="SUPFAM" id="SSF53098">
    <property type="entry name" value="Ribonuclease H-like"/>
    <property type="match status" value="1"/>
</dbReference>
<keyword evidence="3" id="KW-0175">Coiled coil</keyword>
<dbReference type="PANTHER" id="PTHR33325:SF12">
    <property type="entry name" value="ZINC FINGER, CCHC-TYPE-RELATED"/>
    <property type="match status" value="1"/>
</dbReference>
<dbReference type="GO" id="GO:0004190">
    <property type="term" value="F:aspartic-type endopeptidase activity"/>
    <property type="evidence" value="ECO:0007669"/>
    <property type="project" value="UniProtKB-KW"/>
</dbReference>
<gene>
    <name evidence="7" type="ORF">Tci_030380</name>
</gene>
<dbReference type="InterPro" id="IPR054722">
    <property type="entry name" value="PolX-like_BBD"/>
</dbReference>
<dbReference type="InterPro" id="IPR012337">
    <property type="entry name" value="RNaseH-like_sf"/>
</dbReference>
<dbReference type="SMART" id="SM00343">
    <property type="entry name" value="ZnF_C2HC"/>
    <property type="match status" value="2"/>
</dbReference>
<organism evidence="7">
    <name type="scientific">Tanacetum cinerariifolium</name>
    <name type="common">Dalmatian daisy</name>
    <name type="synonym">Chrysanthemum cinerariifolium</name>
    <dbReference type="NCBI Taxonomy" id="118510"/>
    <lineage>
        <taxon>Eukaryota</taxon>
        <taxon>Viridiplantae</taxon>
        <taxon>Streptophyta</taxon>
        <taxon>Embryophyta</taxon>
        <taxon>Tracheophyta</taxon>
        <taxon>Spermatophyta</taxon>
        <taxon>Magnoliopsida</taxon>
        <taxon>eudicotyledons</taxon>
        <taxon>Gunneridae</taxon>
        <taxon>Pentapetalae</taxon>
        <taxon>asterids</taxon>
        <taxon>campanulids</taxon>
        <taxon>Asterales</taxon>
        <taxon>Asteraceae</taxon>
        <taxon>Asteroideae</taxon>
        <taxon>Anthemideae</taxon>
        <taxon>Anthemidinae</taxon>
        <taxon>Tanacetum</taxon>
    </lineage>
</organism>
<protein>
    <submittedName>
        <fullName evidence="7">Retrovirus-related Pol polyprotein from transposon TNT 1-94</fullName>
    </submittedName>
</protein>
<feature type="region of interest" description="Disordered" evidence="4">
    <location>
        <begin position="1995"/>
        <end position="2016"/>
    </location>
</feature>
<evidence type="ECO:0000259" key="6">
    <source>
        <dbReference type="PROSITE" id="PS50158"/>
    </source>
</evidence>
<feature type="region of interest" description="Disordered" evidence="4">
    <location>
        <begin position="869"/>
        <end position="891"/>
    </location>
</feature>
<feature type="compositionally biased region" description="Basic and acidic residues" evidence="4">
    <location>
        <begin position="938"/>
        <end position="960"/>
    </location>
</feature>
<evidence type="ECO:0000256" key="3">
    <source>
        <dbReference type="SAM" id="Coils"/>
    </source>
</evidence>
<keyword evidence="2" id="KW-0479">Metal-binding</keyword>
<evidence type="ECO:0000256" key="5">
    <source>
        <dbReference type="SAM" id="Phobius"/>
    </source>
</evidence>
<keyword evidence="1" id="KW-0064">Aspartyl protease</keyword>
<keyword evidence="2" id="KW-0862">Zinc</keyword>
<feature type="compositionally biased region" description="Basic and acidic residues" evidence="4">
    <location>
        <begin position="879"/>
        <end position="891"/>
    </location>
</feature>
<feature type="compositionally biased region" description="Polar residues" evidence="4">
    <location>
        <begin position="2234"/>
        <end position="2245"/>
    </location>
</feature>
<feature type="domain" description="CCHC-type" evidence="6">
    <location>
        <begin position="1638"/>
        <end position="1653"/>
    </location>
</feature>
<evidence type="ECO:0000256" key="1">
    <source>
        <dbReference type="ARBA" id="ARBA00022750"/>
    </source>
</evidence>
<proteinExistence type="predicted"/>
<keyword evidence="2" id="KW-0863">Zinc-finger</keyword>
<feature type="compositionally biased region" description="Polar residues" evidence="4">
    <location>
        <begin position="2270"/>
        <end position="2279"/>
    </location>
</feature>
<dbReference type="Pfam" id="PF07727">
    <property type="entry name" value="RVT_2"/>
    <property type="match status" value="2"/>
</dbReference>
<dbReference type="Pfam" id="PF22936">
    <property type="entry name" value="Pol_BBD"/>
    <property type="match status" value="1"/>
</dbReference>
<keyword evidence="5" id="KW-0812">Transmembrane</keyword>
<feature type="region of interest" description="Disordered" evidence="4">
    <location>
        <begin position="938"/>
        <end position="983"/>
    </location>
</feature>
<feature type="transmembrane region" description="Helical" evidence="5">
    <location>
        <begin position="1390"/>
        <end position="1408"/>
    </location>
</feature>
<dbReference type="InterPro" id="IPR001878">
    <property type="entry name" value="Znf_CCHC"/>
</dbReference>
<feature type="transmembrane region" description="Helical" evidence="5">
    <location>
        <begin position="214"/>
        <end position="234"/>
    </location>
</feature>
<dbReference type="GO" id="GO:0003676">
    <property type="term" value="F:nucleic acid binding"/>
    <property type="evidence" value="ECO:0007669"/>
    <property type="project" value="InterPro"/>
</dbReference>
<feature type="region of interest" description="Disordered" evidence="4">
    <location>
        <begin position="2234"/>
        <end position="2337"/>
    </location>
</feature>
<evidence type="ECO:0000256" key="2">
    <source>
        <dbReference type="PROSITE-ProRule" id="PRU00047"/>
    </source>
</evidence>
<keyword evidence="1" id="KW-0378">Hydrolase</keyword>
<dbReference type="InterPro" id="IPR036875">
    <property type="entry name" value="Znf_CCHC_sf"/>
</dbReference>
<dbReference type="Pfam" id="PF13976">
    <property type="entry name" value="gag_pre-integrs"/>
    <property type="match status" value="1"/>
</dbReference>
<feature type="region of interest" description="Disordered" evidence="4">
    <location>
        <begin position="1874"/>
        <end position="1895"/>
    </location>
</feature>
<dbReference type="EMBL" id="BKCJ010003997">
    <property type="protein sequence ID" value="GEU58402.1"/>
    <property type="molecule type" value="Genomic_DNA"/>
</dbReference>
<dbReference type="InterPro" id="IPR043502">
    <property type="entry name" value="DNA/RNA_pol_sf"/>
</dbReference>
<feature type="transmembrane region" description="Helical" evidence="5">
    <location>
        <begin position="185"/>
        <end position="202"/>
    </location>
</feature>
<keyword evidence="5" id="KW-0472">Membrane</keyword>
<feature type="compositionally biased region" description="Basic and acidic residues" evidence="4">
    <location>
        <begin position="2281"/>
        <end position="2295"/>
    </location>
</feature>
<dbReference type="GO" id="GO:0008270">
    <property type="term" value="F:zinc ion binding"/>
    <property type="evidence" value="ECO:0007669"/>
    <property type="project" value="UniProtKB-KW"/>
</dbReference>
<feature type="coiled-coil region" evidence="3">
    <location>
        <begin position="1717"/>
        <end position="1751"/>
    </location>
</feature>
<dbReference type="PANTHER" id="PTHR33325">
    <property type="entry name" value="ZINC FINGER, CCHC-TYPE-RELATED"/>
    <property type="match status" value="1"/>
</dbReference>
<dbReference type="SUPFAM" id="SSF56672">
    <property type="entry name" value="DNA/RNA polymerases"/>
    <property type="match status" value="1"/>
</dbReference>
<comment type="caution">
    <text evidence="7">The sequence shown here is derived from an EMBL/GenBank/DDBJ whole genome shotgun (WGS) entry which is preliminary data.</text>
</comment>
<dbReference type="Gene3D" id="3.30.420.10">
    <property type="entry name" value="Ribonuclease H-like superfamily/Ribonuclease H"/>
    <property type="match status" value="1"/>
</dbReference>
<sequence length="2567" mass="286835">MLNIEKIKFPALDITGANYIQWTGYVKRHLKSIGALATIQEGNKCTEETKAKVDVFIHQHIDEMLEYEWNNLRFQYFKKVNEYTSVLLRICRALRFCGQTVTEGDMLEKTFSTFHASNINLQQQYRLQNFKRYSDLNVNRLIAEKNKELLMRNHQNRPTGSLAIPEANVVNNKDTKNLEAKEDEVTLVGIVVVVAIMVTTVFPTKTIVTTEVVIMDVVVVVVVIVVKEITLTMLHKLIISVRKIMKLVPPKTSKEPVSGVEVQITSLKLVAHLHIYVSFTKHLIKEKRKKLGHPGSTMIKRIVENTHGHPLKDQKFSKIDKAPLCTSCSLEKLIVRPSQLKIKNELPMFLERIQVKRVRLDNAGEFISHAFNDYYMSIGIVVEHPVARVYTQNGLAELLIKRLQLIARPLIMRTKLPVSMWGHAILHAASLIHMRPSADHKYSSIQLAFGQEPYISHLRIFGCSVYVPIAPPQRTKMGPQRRLGIYVRYETSSIIRYVEPLMGDVFTTCFADCHFNEVIFPPLGGEKKTHKKDVSWSEPFLLYLDPRTKQNTKRVTKSHISAANAPARVELPNKQAVVYVDDLNIIGTIKEINEVVMHLKEEFEMKDLGKTKYCLGLRIEHMPNGILVHQSNYTKTVLKHLNMDKSKPLSTPMEGRSLNVDNDPFLPCKESEDVLGLEVSYLSAIGALMYLTNCTRPACDRFTSVLLYPGCAQSDYMLSGSICLLSIWLGQGPNVIVRHSPKGMLHLSYVITSPQSSIFTACGVVLHALSVIATAKISQFEILYRVHGYVPTVGLFHRFYVNSKNKEMDLFAFTRHADPTKIKEKVPLHLSSSMGDSNGTHRCCAKESNVKKVVVELYASNGLGGLMGGSRPLSSPKLISKDGQLDDSRSSLSRPHLDVVAKFLTPSLDRSRRRRFMLTTPSPVTNDSIENIVHDGLHEESGDADQGDRSEGNDHEEKKSHCGASGSNHLPKKLRKDHGTFGNVSANTNGKSLAVIQELFERSTLNIEIGVTATKTVPFITSSTLLIILVQMLQMLRLLPLSVPVMTATVTTTIIANVSFAPLLGAGAELATQVHQSIFADFASIGTAGPAITGPSHPAGTEIFADTFYVSHEMDFETLRQIYAPTWNAINKSILGDPDVYPSLVDQLAPPGLFSQLRGMDYDQLFIEFNVKVLSDHVAGLDSELMALETHLDKEFYPHFLTTIAVIGLAIDKGMQTWLVVGIDHEKAERGLADVAAYDPFVKAKYVSTDLVFRDLHFDLLSQLEWQKDASIIDIMNYLCLEGPSTETLKSSLSDSLNVVHDHVQKLNEGAMSHRTSISNAIGTLVDPLSLKNLIGKAGTSEVPATAATATALSISVVVAISSSIPPISVTDYGVPPCLGYFIRSLPLRVYIPFVFCMAGTIVLVYNISWLKACVTDLEVIVFFHFAMLFASRIAACSLFSSKRSRLSFKASSFCIMSILVVLKVGMPIFVGITASVPNVSENKVSPLLDLIMDDPPVKSVHGSESFSLTSMGAARESSSGRSTMKSAKICPLIDTLCIPQVVSAAKLPILNPNEFDLLKMRIKQYFLMTDYSLWEVILNGDSPAPTRVIEGVLQPLKFNTHKDAKTLMEATEKRGHKGILEQMDLLPYDLICPKVECYNCHRNGHFASECRSPKDRRRNGAAEPQRRSVPVETSTSNALVSQFDGVSSYDWSFQAEEEPTNYALMAFSSSSSSSDNELRDNALVSLRQNLEKAKQERDDLKLKLEKFQTSSKNLSELLASQTNDKTGLGYNFQVFTRAMFDCDDYLSSGSDESLHPSPIYDRYQSDNGYYVVPPPYTGTFMPPKPDLVFNNAPNDVETDRLAFTVKISPPKPDQELSHTHKPSAPIIEDWVSDSKDESETTTPQNTAIPKPISNGTRKNRKACFVCKSLDHLIKVCDYHEKKMAQPTARNHAKKGTHKQYAQMTLPYPHRHVVRAAVLTQSKLVPITVVRPVSTAIPKINVTSTRQAKTIVTKTNSPPRRHINRSPSPKASTFPPKVTTVEAPMGNPQHALKDKGIIDSRCSRHMTRNMSYLFDFKELNGGYVAFGENPKGGKISGKGKIRTGKLDFDDVYIFKELKFNLFSVSQMCDKKNNVLFTDTECLILFPEFKLPNENQVLLRVPKENNMYNVDLKNIVPSGDLTYLFAKATLDESNLWHRRLGHINLKTMNKLIKDSLGKFNGKVDERFLVRYSVTSNGPIWLFDIDTLTKTMNYQPVTAGNQSNPSACKTDGDAALDEKEPEFKGRKPESEVNVSPSNSAQSKKHDDKTKREAKGKSPDNAAGTLVPVVRQLFPNNTNTFSATGPSNAAASPTHGKSSCIDTSQYPDDLNMLELEDITYSNDEEDVGVEADFNNLETSITVLVDLPHRKRAIGTKWVFMNKKDERGIVFRNKAPLVAQGHTQEEGVDYEEVVSPIARIEAIRLFLAYVSFMGFMVYQMDVKSAFMYGTIEEDVCFCQPLGFEDPDYPGKVYKVVKVLYGLHQSPRAWYETLANYLLENGFQRGKIDQTLFIKRQKCEILLVQIYVDDIILGSTNKDLCKAFEKFMKDKF</sequence>
<dbReference type="PROSITE" id="PS50158">
    <property type="entry name" value="ZF_CCHC"/>
    <property type="match status" value="1"/>
</dbReference>